<proteinExistence type="predicted"/>
<gene>
    <name evidence="2" type="ORF">ACAOBT_LOCUS7298</name>
</gene>
<sequence length="176" mass="20267">MFGIVPRSIISRSAISGQKAVLTEAVKAIKPDEVQKRHVTGDVISPGQVMGIEHLRDPRLNKGLAFTLEERQALGIHGLQPARFKSQEEQLELCRISIQRYQEDLNKYLYLTELHDRNEKLFFRLLSENIEHLMPIVYTPTVGLACQKFGLIYRRPRGLFITINDIGHVYDVIKNW</sequence>
<keyword evidence="3" id="KW-1185">Reference proteome</keyword>
<protein>
    <recommendedName>
        <fullName evidence="1">Malic enzyme N-terminal domain-containing protein</fullName>
    </recommendedName>
</protein>
<comment type="caution">
    <text evidence="2">The sequence shown here is derived from an EMBL/GenBank/DDBJ whole genome shotgun (WGS) entry which is preliminary data.</text>
</comment>
<evidence type="ECO:0000313" key="3">
    <source>
        <dbReference type="Proteomes" id="UP001152888"/>
    </source>
</evidence>
<dbReference type="AlphaFoldDB" id="A0A9P0P2I1"/>
<organism evidence="2 3">
    <name type="scientific">Acanthoscelides obtectus</name>
    <name type="common">Bean weevil</name>
    <name type="synonym">Bruchus obtectus</name>
    <dbReference type="NCBI Taxonomy" id="200917"/>
    <lineage>
        <taxon>Eukaryota</taxon>
        <taxon>Metazoa</taxon>
        <taxon>Ecdysozoa</taxon>
        <taxon>Arthropoda</taxon>
        <taxon>Hexapoda</taxon>
        <taxon>Insecta</taxon>
        <taxon>Pterygota</taxon>
        <taxon>Neoptera</taxon>
        <taxon>Endopterygota</taxon>
        <taxon>Coleoptera</taxon>
        <taxon>Polyphaga</taxon>
        <taxon>Cucujiformia</taxon>
        <taxon>Chrysomeloidea</taxon>
        <taxon>Chrysomelidae</taxon>
        <taxon>Bruchinae</taxon>
        <taxon>Bruchini</taxon>
        <taxon>Acanthoscelides</taxon>
    </lineage>
</organism>
<dbReference type="OrthoDB" id="5365701at2759"/>
<reference evidence="2" key="1">
    <citation type="submission" date="2022-03" db="EMBL/GenBank/DDBJ databases">
        <authorList>
            <person name="Sayadi A."/>
        </authorList>
    </citation>
    <scope>NUCLEOTIDE SEQUENCE</scope>
</reference>
<dbReference type="EMBL" id="CAKOFQ010006742">
    <property type="protein sequence ID" value="CAH1967265.1"/>
    <property type="molecule type" value="Genomic_DNA"/>
</dbReference>
<dbReference type="SUPFAM" id="SSF53223">
    <property type="entry name" value="Aminoacid dehydrogenase-like, N-terminal domain"/>
    <property type="match status" value="1"/>
</dbReference>
<dbReference type="InterPro" id="IPR012301">
    <property type="entry name" value="Malic_N_dom"/>
</dbReference>
<dbReference type="GO" id="GO:0006108">
    <property type="term" value="P:malate metabolic process"/>
    <property type="evidence" value="ECO:0007669"/>
    <property type="project" value="TreeGrafter"/>
</dbReference>
<evidence type="ECO:0000259" key="1">
    <source>
        <dbReference type="SMART" id="SM01274"/>
    </source>
</evidence>
<dbReference type="GO" id="GO:0005739">
    <property type="term" value="C:mitochondrion"/>
    <property type="evidence" value="ECO:0007669"/>
    <property type="project" value="TreeGrafter"/>
</dbReference>
<evidence type="ECO:0000313" key="2">
    <source>
        <dbReference type="EMBL" id="CAH1967265.1"/>
    </source>
</evidence>
<dbReference type="InterPro" id="IPR046346">
    <property type="entry name" value="Aminoacid_DH-like_N_sf"/>
</dbReference>
<dbReference type="PANTHER" id="PTHR23406:SF90">
    <property type="entry name" value="MALIC ENZYME-RELATED"/>
    <property type="match status" value="1"/>
</dbReference>
<dbReference type="InterPro" id="IPR037062">
    <property type="entry name" value="Malic_N_dom_sf"/>
</dbReference>
<dbReference type="SMART" id="SM01274">
    <property type="entry name" value="malic"/>
    <property type="match status" value="1"/>
</dbReference>
<feature type="domain" description="Malic enzyme N-terminal" evidence="1">
    <location>
        <begin position="115"/>
        <end position="176"/>
    </location>
</feature>
<dbReference type="GO" id="GO:0004473">
    <property type="term" value="F:malate dehydrogenase (decarboxylating) (NADP+) activity"/>
    <property type="evidence" value="ECO:0007669"/>
    <property type="project" value="TreeGrafter"/>
</dbReference>
<dbReference type="Pfam" id="PF00390">
    <property type="entry name" value="malic"/>
    <property type="match status" value="1"/>
</dbReference>
<dbReference type="Proteomes" id="UP001152888">
    <property type="component" value="Unassembled WGS sequence"/>
</dbReference>
<dbReference type="PANTHER" id="PTHR23406">
    <property type="entry name" value="MALIC ENZYME-RELATED"/>
    <property type="match status" value="1"/>
</dbReference>
<accession>A0A9P0P2I1</accession>
<dbReference type="Gene3D" id="3.40.50.10380">
    <property type="entry name" value="Malic enzyme, N-terminal domain"/>
    <property type="match status" value="1"/>
</dbReference>
<name>A0A9P0P2I1_ACAOB</name>